<dbReference type="RefSeq" id="XP_016605303.1">
    <property type="nucleotide sequence ID" value="XM_016755810.1"/>
</dbReference>
<dbReference type="Proteomes" id="UP000053201">
    <property type="component" value="Unassembled WGS sequence"/>
</dbReference>
<dbReference type="AlphaFoldDB" id="A0A0L0H9C9"/>
<dbReference type="GeneID" id="27690851"/>
<dbReference type="EMBL" id="KQ257465">
    <property type="protein sequence ID" value="KNC97263.1"/>
    <property type="molecule type" value="Genomic_DNA"/>
</dbReference>
<reference evidence="1 2" key="1">
    <citation type="submission" date="2009-08" db="EMBL/GenBank/DDBJ databases">
        <title>The Genome Sequence of Spizellomyces punctatus strain DAOM BR117.</title>
        <authorList>
            <consortium name="The Broad Institute Genome Sequencing Platform"/>
            <person name="Russ C."/>
            <person name="Cuomo C."/>
            <person name="Shea T."/>
            <person name="Young S.K."/>
            <person name="Zeng Q."/>
            <person name="Koehrsen M."/>
            <person name="Haas B."/>
            <person name="Borodovsky M."/>
            <person name="Guigo R."/>
            <person name="Alvarado L."/>
            <person name="Berlin A."/>
            <person name="Bochicchio J."/>
            <person name="Borenstein D."/>
            <person name="Chapman S."/>
            <person name="Chen Z."/>
            <person name="Engels R."/>
            <person name="Freedman E."/>
            <person name="Gellesch M."/>
            <person name="Goldberg J."/>
            <person name="Griggs A."/>
            <person name="Gujja S."/>
            <person name="Heiman D."/>
            <person name="Hepburn T."/>
            <person name="Howarth C."/>
            <person name="Jen D."/>
            <person name="Larson L."/>
            <person name="Lewis B."/>
            <person name="Mehta T."/>
            <person name="Park D."/>
            <person name="Pearson M."/>
            <person name="Roberts A."/>
            <person name="Saif S."/>
            <person name="Shenoy N."/>
            <person name="Sisk P."/>
            <person name="Stolte C."/>
            <person name="Sykes S."/>
            <person name="Thomson T."/>
            <person name="Walk T."/>
            <person name="White J."/>
            <person name="Yandava C."/>
            <person name="Burger G."/>
            <person name="Gray M.W."/>
            <person name="Holland P.W.H."/>
            <person name="King N."/>
            <person name="Lang F.B.F."/>
            <person name="Roger A.J."/>
            <person name="Ruiz-Trillo I."/>
            <person name="Lander E."/>
            <person name="Nusbaum C."/>
        </authorList>
    </citation>
    <scope>NUCLEOTIDE SEQUENCE [LARGE SCALE GENOMIC DNA]</scope>
    <source>
        <strain evidence="1 2">DAOM BR117</strain>
    </source>
</reference>
<protein>
    <submittedName>
        <fullName evidence="1">Uncharacterized protein</fullName>
    </submittedName>
</protein>
<proteinExistence type="predicted"/>
<keyword evidence="2" id="KW-1185">Reference proteome</keyword>
<dbReference type="InParanoid" id="A0A0L0H9C9"/>
<accession>A0A0L0H9C9</accession>
<dbReference type="VEuPathDB" id="FungiDB:SPPG_07652"/>
<name>A0A0L0H9C9_SPIPD</name>
<evidence type="ECO:0000313" key="2">
    <source>
        <dbReference type="Proteomes" id="UP000053201"/>
    </source>
</evidence>
<sequence>MILLTTTNGQPRTQLWLGTTHRFALRTQPPEEGRPAYVSIKLGGPPNVDPVNLTFAAPPPQPARTMVLERHRTASFLSATASLSPAVAGGPQQFVVNLTITGDDAVRRAGGKDNVPAFSSTLARWLINQRWDFVYSQGPSPLNMVGPGVAPINLVSPPPPQFGLPLLSSPPQVNASQSPLLVLPY</sequence>
<evidence type="ECO:0000313" key="1">
    <source>
        <dbReference type="EMBL" id="KNC97263.1"/>
    </source>
</evidence>
<gene>
    <name evidence="1" type="ORF">SPPG_07652</name>
</gene>
<organism evidence="1 2">
    <name type="scientific">Spizellomyces punctatus (strain DAOM BR117)</name>
    <dbReference type="NCBI Taxonomy" id="645134"/>
    <lineage>
        <taxon>Eukaryota</taxon>
        <taxon>Fungi</taxon>
        <taxon>Fungi incertae sedis</taxon>
        <taxon>Chytridiomycota</taxon>
        <taxon>Chytridiomycota incertae sedis</taxon>
        <taxon>Chytridiomycetes</taxon>
        <taxon>Spizellomycetales</taxon>
        <taxon>Spizellomycetaceae</taxon>
        <taxon>Spizellomyces</taxon>
    </lineage>
</organism>